<feature type="region of interest" description="Disordered" evidence="1">
    <location>
        <begin position="39"/>
        <end position="145"/>
    </location>
</feature>
<evidence type="ECO:0000256" key="1">
    <source>
        <dbReference type="SAM" id="MobiDB-lite"/>
    </source>
</evidence>
<proteinExistence type="predicted"/>
<evidence type="ECO:0000313" key="2">
    <source>
        <dbReference type="EMBL" id="KAK4325431.1"/>
    </source>
</evidence>
<dbReference type="Proteomes" id="UP001292094">
    <property type="component" value="Unassembled WGS sequence"/>
</dbReference>
<protein>
    <submittedName>
        <fullName evidence="2">Uncharacterized protein</fullName>
    </submittedName>
</protein>
<gene>
    <name evidence="2" type="ORF">Pmani_003988</name>
</gene>
<dbReference type="AlphaFoldDB" id="A0AAE1ULZ1"/>
<feature type="compositionally biased region" description="Acidic residues" evidence="1">
    <location>
        <begin position="53"/>
        <end position="140"/>
    </location>
</feature>
<keyword evidence="3" id="KW-1185">Reference proteome</keyword>
<name>A0AAE1ULZ1_9EUCA</name>
<sequence length="188" mass="21122">MSAVCGMEQMGAEEEMKRLEEDPSLVNVDSETVQQVVVLPGGQPIAATKAGDEPLEVSEENMDTDSEAESEEVENFLMEEDEAQESEEEESEEDTEEDSDLSEEDSEEDSSYEEDASEESEEESDDNMYDEGELEVEDDQPLVNVDAREVHQVIVATPKHKKRMVTMGDEWLKDITDNKADSHSEESM</sequence>
<accession>A0AAE1ULZ1</accession>
<evidence type="ECO:0000313" key="3">
    <source>
        <dbReference type="Proteomes" id="UP001292094"/>
    </source>
</evidence>
<organism evidence="2 3">
    <name type="scientific">Petrolisthes manimaculis</name>
    <dbReference type="NCBI Taxonomy" id="1843537"/>
    <lineage>
        <taxon>Eukaryota</taxon>
        <taxon>Metazoa</taxon>
        <taxon>Ecdysozoa</taxon>
        <taxon>Arthropoda</taxon>
        <taxon>Crustacea</taxon>
        <taxon>Multicrustacea</taxon>
        <taxon>Malacostraca</taxon>
        <taxon>Eumalacostraca</taxon>
        <taxon>Eucarida</taxon>
        <taxon>Decapoda</taxon>
        <taxon>Pleocyemata</taxon>
        <taxon>Anomura</taxon>
        <taxon>Galatheoidea</taxon>
        <taxon>Porcellanidae</taxon>
        <taxon>Petrolisthes</taxon>
    </lineage>
</organism>
<feature type="region of interest" description="Disordered" evidence="1">
    <location>
        <begin position="1"/>
        <end position="21"/>
    </location>
</feature>
<reference evidence="2" key="1">
    <citation type="submission" date="2023-11" db="EMBL/GenBank/DDBJ databases">
        <title>Genome assemblies of two species of porcelain crab, Petrolisthes cinctipes and Petrolisthes manimaculis (Anomura: Porcellanidae).</title>
        <authorList>
            <person name="Angst P."/>
        </authorList>
    </citation>
    <scope>NUCLEOTIDE SEQUENCE</scope>
    <source>
        <strain evidence="2">PB745_02</strain>
        <tissue evidence="2">Gill</tissue>
    </source>
</reference>
<comment type="caution">
    <text evidence="2">The sequence shown here is derived from an EMBL/GenBank/DDBJ whole genome shotgun (WGS) entry which is preliminary data.</text>
</comment>
<dbReference type="EMBL" id="JAWZYT010000280">
    <property type="protein sequence ID" value="KAK4325431.1"/>
    <property type="molecule type" value="Genomic_DNA"/>
</dbReference>